<keyword evidence="4" id="KW-1185">Reference proteome</keyword>
<reference evidence="3 4" key="1">
    <citation type="journal article" date="2016" name="Mol. Biol. Evol.">
        <title>Comparative Genomics of Early-Diverging Mushroom-Forming Fungi Provides Insights into the Origins of Lignocellulose Decay Capabilities.</title>
        <authorList>
            <person name="Nagy L.G."/>
            <person name="Riley R."/>
            <person name="Tritt A."/>
            <person name="Adam C."/>
            <person name="Daum C."/>
            <person name="Floudas D."/>
            <person name="Sun H."/>
            <person name="Yadav J.S."/>
            <person name="Pangilinan J."/>
            <person name="Larsson K.H."/>
            <person name="Matsuura K."/>
            <person name="Barry K."/>
            <person name="Labutti K."/>
            <person name="Kuo R."/>
            <person name="Ohm R.A."/>
            <person name="Bhattacharya S.S."/>
            <person name="Shirouzu T."/>
            <person name="Yoshinaga Y."/>
            <person name="Martin F.M."/>
            <person name="Grigoriev I.V."/>
            <person name="Hibbett D.S."/>
        </authorList>
    </citation>
    <scope>NUCLEOTIDE SEQUENCE [LARGE SCALE GENOMIC DNA]</scope>
    <source>
        <strain evidence="3 4">HHB12733</strain>
    </source>
</reference>
<feature type="compositionally biased region" description="Low complexity" evidence="1">
    <location>
        <begin position="217"/>
        <end position="235"/>
    </location>
</feature>
<dbReference type="EMBL" id="KV423967">
    <property type="protein sequence ID" value="KZT57164.1"/>
    <property type="molecule type" value="Genomic_DNA"/>
</dbReference>
<feature type="region of interest" description="Disordered" evidence="1">
    <location>
        <begin position="174"/>
        <end position="205"/>
    </location>
</feature>
<evidence type="ECO:0000313" key="4">
    <source>
        <dbReference type="Proteomes" id="UP000076842"/>
    </source>
</evidence>
<evidence type="ECO:0000256" key="1">
    <source>
        <dbReference type="SAM" id="MobiDB-lite"/>
    </source>
</evidence>
<evidence type="ECO:0008006" key="5">
    <source>
        <dbReference type="Google" id="ProtNLM"/>
    </source>
</evidence>
<keyword evidence="2" id="KW-1133">Transmembrane helix</keyword>
<dbReference type="OrthoDB" id="3364107at2759"/>
<feature type="compositionally biased region" description="Polar residues" evidence="1">
    <location>
        <begin position="249"/>
        <end position="271"/>
    </location>
</feature>
<dbReference type="STRING" id="1353952.A0A165FSZ0"/>
<feature type="transmembrane region" description="Helical" evidence="2">
    <location>
        <begin position="71"/>
        <end position="89"/>
    </location>
</feature>
<keyword evidence="2" id="KW-0812">Transmembrane</keyword>
<feature type="transmembrane region" description="Helical" evidence="2">
    <location>
        <begin position="123"/>
        <end position="147"/>
    </location>
</feature>
<evidence type="ECO:0000313" key="3">
    <source>
        <dbReference type="EMBL" id="KZT57164.1"/>
    </source>
</evidence>
<dbReference type="InParanoid" id="A0A165FSZ0"/>
<protein>
    <recommendedName>
        <fullName evidence="5">MARVEL domain-containing protein</fullName>
    </recommendedName>
</protein>
<dbReference type="AlphaFoldDB" id="A0A165FSZ0"/>
<feature type="region of interest" description="Disordered" evidence="1">
    <location>
        <begin position="217"/>
        <end position="271"/>
    </location>
</feature>
<gene>
    <name evidence="3" type="ORF">CALCODRAFT_555507</name>
</gene>
<feature type="transmembrane region" description="Helical" evidence="2">
    <location>
        <begin position="7"/>
        <end position="33"/>
    </location>
</feature>
<proteinExistence type="predicted"/>
<dbReference type="PROSITE" id="PS51257">
    <property type="entry name" value="PROKAR_LIPOPROTEIN"/>
    <property type="match status" value="1"/>
</dbReference>
<name>A0A165FSZ0_9BASI</name>
<sequence length="271" mass="29730">MLRRLRILSLVTCTIFGVIFLGLSCNLIAWTYFDFSVGVATGVLMLVTCPIVLAIDWWRRGVFTSWTSVELGWMGVLWVLSLTTGALAINDWEWCNHSVCVPQPKGFEYCSGPPKPVCREMQAVAGFAIMTTVILFSLWSWTLYVGIRAHIDGDPFIWTSPAHEYEFMPVFPQHRTDGKRMQPNGEFGMDERPTPAATPLPTHQALPPTQQTLAAQVVQGAQAAPTPQAASTAQAPPHPPSTHAMQLEPATQSVPTTQTAPTIQVEPSSQA</sequence>
<accession>A0A165FSZ0</accession>
<dbReference type="Proteomes" id="UP000076842">
    <property type="component" value="Unassembled WGS sequence"/>
</dbReference>
<organism evidence="3 4">
    <name type="scientific">Calocera cornea HHB12733</name>
    <dbReference type="NCBI Taxonomy" id="1353952"/>
    <lineage>
        <taxon>Eukaryota</taxon>
        <taxon>Fungi</taxon>
        <taxon>Dikarya</taxon>
        <taxon>Basidiomycota</taxon>
        <taxon>Agaricomycotina</taxon>
        <taxon>Dacrymycetes</taxon>
        <taxon>Dacrymycetales</taxon>
        <taxon>Dacrymycetaceae</taxon>
        <taxon>Calocera</taxon>
    </lineage>
</organism>
<keyword evidence="2" id="KW-0472">Membrane</keyword>
<feature type="transmembrane region" description="Helical" evidence="2">
    <location>
        <begin position="39"/>
        <end position="59"/>
    </location>
</feature>
<evidence type="ECO:0000256" key="2">
    <source>
        <dbReference type="SAM" id="Phobius"/>
    </source>
</evidence>